<dbReference type="WBParaSite" id="Pan_g16154.t1">
    <property type="protein sequence ID" value="Pan_g16154.t1"/>
    <property type="gene ID" value="Pan_g16154"/>
</dbReference>
<dbReference type="Proteomes" id="UP000492821">
    <property type="component" value="Unassembled WGS sequence"/>
</dbReference>
<organism evidence="2 3">
    <name type="scientific">Panagrellus redivivus</name>
    <name type="common">Microworm</name>
    <dbReference type="NCBI Taxonomy" id="6233"/>
    <lineage>
        <taxon>Eukaryota</taxon>
        <taxon>Metazoa</taxon>
        <taxon>Ecdysozoa</taxon>
        <taxon>Nematoda</taxon>
        <taxon>Chromadorea</taxon>
        <taxon>Rhabditida</taxon>
        <taxon>Tylenchina</taxon>
        <taxon>Panagrolaimomorpha</taxon>
        <taxon>Panagrolaimoidea</taxon>
        <taxon>Panagrolaimidae</taxon>
        <taxon>Panagrellus</taxon>
    </lineage>
</organism>
<reference evidence="3" key="2">
    <citation type="submission" date="2020-10" db="UniProtKB">
        <authorList>
            <consortium name="WormBaseParasite"/>
        </authorList>
    </citation>
    <scope>IDENTIFICATION</scope>
</reference>
<proteinExistence type="predicted"/>
<protein>
    <submittedName>
        <fullName evidence="3">Chondroitin proteoglycan 4 domain-containing protein</fullName>
    </submittedName>
</protein>
<sequence length="210" mass="22083">MRFALVCCAVAACLLNLATAQMIRQCSCAEVGPCKNQYANSVIPCADQCQKHAASVGANYPQLRACLVSHEAQFRAAMTCMEQKHSQSCSNGGGGMVQKRYPETLKIAAMSEIDSMLNKLGIAGQVKGLMATGKKLFSCMRKCVDAKAGGCGKKLGCGLQLPADSVLVQQAKQCAIQAGFNTPTLQSICKCAAASGISQLNAICPRIQIV</sequence>
<dbReference type="PANTHER" id="PTHR34401:SF3">
    <property type="entry name" value="DB DOMAIN-CONTAINING PROTEIN"/>
    <property type="match status" value="1"/>
</dbReference>
<feature type="chain" id="PRO_5028940388" evidence="1">
    <location>
        <begin position="21"/>
        <end position="210"/>
    </location>
</feature>
<accession>A0A7E4V3N0</accession>
<name>A0A7E4V3N0_PANRE</name>
<feature type="signal peptide" evidence="1">
    <location>
        <begin position="1"/>
        <end position="20"/>
    </location>
</feature>
<dbReference type="PANTHER" id="PTHR34401">
    <property type="entry name" value="PROTEIN CBG12388-RELATED"/>
    <property type="match status" value="1"/>
</dbReference>
<reference evidence="2" key="1">
    <citation type="journal article" date="2013" name="Genetics">
        <title>The draft genome and transcriptome of Panagrellus redivivus are shaped by the harsh demands of a free-living lifestyle.</title>
        <authorList>
            <person name="Srinivasan J."/>
            <person name="Dillman A.R."/>
            <person name="Macchietto M.G."/>
            <person name="Heikkinen L."/>
            <person name="Lakso M."/>
            <person name="Fracchia K.M."/>
            <person name="Antoshechkin I."/>
            <person name="Mortazavi A."/>
            <person name="Wong G."/>
            <person name="Sternberg P.W."/>
        </authorList>
    </citation>
    <scope>NUCLEOTIDE SEQUENCE [LARGE SCALE GENOMIC DNA]</scope>
    <source>
        <strain evidence="2">MT8872</strain>
    </source>
</reference>
<evidence type="ECO:0000313" key="2">
    <source>
        <dbReference type="Proteomes" id="UP000492821"/>
    </source>
</evidence>
<dbReference type="AlphaFoldDB" id="A0A7E4V3N0"/>
<evidence type="ECO:0000256" key="1">
    <source>
        <dbReference type="SAM" id="SignalP"/>
    </source>
</evidence>
<keyword evidence="2" id="KW-1185">Reference proteome</keyword>
<evidence type="ECO:0000313" key="3">
    <source>
        <dbReference type="WBParaSite" id="Pan_g16154.t1"/>
    </source>
</evidence>
<keyword evidence="1" id="KW-0732">Signal</keyword>